<sequence>MRQWKNESLKSYLARFTEEMHNCKNITEVEMFTTFKEGLDVGSMFWRDVRNWKPRDYNALVDLINEEIISKEMARARDNHAQQCYNHRGHTNVKSTDGRPRH</sequence>
<evidence type="ECO:0008006" key="3">
    <source>
        <dbReference type="Google" id="ProtNLM"/>
    </source>
</evidence>
<keyword evidence="2" id="KW-1185">Reference proteome</keyword>
<organism evidence="1 2">
    <name type="scientific">Abeliophyllum distichum</name>
    <dbReference type="NCBI Taxonomy" id="126358"/>
    <lineage>
        <taxon>Eukaryota</taxon>
        <taxon>Viridiplantae</taxon>
        <taxon>Streptophyta</taxon>
        <taxon>Embryophyta</taxon>
        <taxon>Tracheophyta</taxon>
        <taxon>Spermatophyta</taxon>
        <taxon>Magnoliopsida</taxon>
        <taxon>eudicotyledons</taxon>
        <taxon>Gunneridae</taxon>
        <taxon>Pentapetalae</taxon>
        <taxon>asterids</taxon>
        <taxon>lamiids</taxon>
        <taxon>Lamiales</taxon>
        <taxon>Oleaceae</taxon>
        <taxon>Forsythieae</taxon>
        <taxon>Abeliophyllum</taxon>
    </lineage>
</organism>
<comment type="caution">
    <text evidence="1">The sequence shown here is derived from an EMBL/GenBank/DDBJ whole genome shotgun (WGS) entry which is preliminary data.</text>
</comment>
<dbReference type="Proteomes" id="UP001604336">
    <property type="component" value="Unassembled WGS sequence"/>
</dbReference>
<accession>A0ABD1VZK2</accession>
<dbReference type="EMBL" id="JBFOLK010000001">
    <property type="protein sequence ID" value="KAL2542078.1"/>
    <property type="molecule type" value="Genomic_DNA"/>
</dbReference>
<name>A0ABD1VZK2_9LAMI</name>
<evidence type="ECO:0000313" key="1">
    <source>
        <dbReference type="EMBL" id="KAL2542078.1"/>
    </source>
</evidence>
<reference evidence="2" key="1">
    <citation type="submission" date="2024-07" db="EMBL/GenBank/DDBJ databases">
        <title>Two chromosome-level genome assemblies of Korean endemic species Abeliophyllum distichum and Forsythia ovata (Oleaceae).</title>
        <authorList>
            <person name="Jang H."/>
        </authorList>
    </citation>
    <scope>NUCLEOTIDE SEQUENCE [LARGE SCALE GENOMIC DNA]</scope>
</reference>
<protein>
    <recommendedName>
        <fullName evidence="3">Retrotransposon gag domain-containing protein</fullName>
    </recommendedName>
</protein>
<evidence type="ECO:0000313" key="2">
    <source>
        <dbReference type="Proteomes" id="UP001604336"/>
    </source>
</evidence>
<gene>
    <name evidence="1" type="ORF">Adt_03056</name>
</gene>
<proteinExistence type="predicted"/>
<dbReference type="AlphaFoldDB" id="A0ABD1VZK2"/>